<comment type="function">
    <text evidence="2">Catalyzes the reduction of dTDP-6-deoxy-L-lyxo-4-hexulose to yield dTDP-L-rhamnose.</text>
</comment>
<dbReference type="GO" id="GO:0008831">
    <property type="term" value="F:dTDP-4-dehydrorhamnose reductase activity"/>
    <property type="evidence" value="ECO:0007669"/>
    <property type="project" value="UniProtKB-EC"/>
</dbReference>
<reference evidence="5" key="1">
    <citation type="submission" date="2017-09" db="EMBL/GenBank/DDBJ databases">
        <title>Depth-based differentiation of microbial function through sediment-hosted aquifers and enrichment of novel symbionts in the deep terrestrial subsurface.</title>
        <authorList>
            <person name="Probst A.J."/>
            <person name="Ladd B."/>
            <person name="Jarett J.K."/>
            <person name="Geller-Mcgrath D.E."/>
            <person name="Sieber C.M.K."/>
            <person name="Emerson J.B."/>
            <person name="Anantharaman K."/>
            <person name="Thomas B.C."/>
            <person name="Malmstrom R."/>
            <person name="Stieglmeier M."/>
            <person name="Klingl A."/>
            <person name="Woyke T."/>
            <person name="Ryan C.M."/>
            <person name="Banfield J.F."/>
        </authorList>
    </citation>
    <scope>NUCLEOTIDE SEQUENCE [LARGE SCALE GENOMIC DNA]</scope>
</reference>
<comment type="caution">
    <text evidence="4">The sequence shown here is derived from an EMBL/GenBank/DDBJ whole genome shotgun (WGS) entry which is preliminary data.</text>
</comment>
<dbReference type="CDD" id="cd05254">
    <property type="entry name" value="dTDP_HR_like_SDR_e"/>
    <property type="match status" value="1"/>
</dbReference>
<dbReference type="Gene3D" id="3.90.25.10">
    <property type="entry name" value="UDP-galactose 4-epimerase, domain 1"/>
    <property type="match status" value="1"/>
</dbReference>
<dbReference type="EC" id="1.1.1.133" evidence="2"/>
<dbReference type="Gene3D" id="3.40.50.720">
    <property type="entry name" value="NAD(P)-binding Rossmann-like Domain"/>
    <property type="match status" value="1"/>
</dbReference>
<dbReference type="UniPathway" id="UPA00124"/>
<dbReference type="GO" id="GO:0005829">
    <property type="term" value="C:cytosol"/>
    <property type="evidence" value="ECO:0007669"/>
    <property type="project" value="TreeGrafter"/>
</dbReference>
<dbReference type="InterPro" id="IPR029903">
    <property type="entry name" value="RmlD-like-bd"/>
</dbReference>
<evidence type="ECO:0000256" key="1">
    <source>
        <dbReference type="ARBA" id="ARBA00010944"/>
    </source>
</evidence>
<feature type="domain" description="RmlD-like substrate binding" evidence="3">
    <location>
        <begin position="8"/>
        <end position="274"/>
    </location>
</feature>
<dbReference type="SUPFAM" id="SSF51735">
    <property type="entry name" value="NAD(P)-binding Rossmann-fold domains"/>
    <property type="match status" value="1"/>
</dbReference>
<protein>
    <recommendedName>
        <fullName evidence="2">dTDP-4-dehydrorhamnose reductase</fullName>
        <ecNumber evidence="2">1.1.1.133</ecNumber>
    </recommendedName>
</protein>
<evidence type="ECO:0000313" key="5">
    <source>
        <dbReference type="Proteomes" id="UP000229344"/>
    </source>
</evidence>
<name>A0A2H0UET0_9BACT</name>
<evidence type="ECO:0000256" key="2">
    <source>
        <dbReference type="RuleBase" id="RU364082"/>
    </source>
</evidence>
<dbReference type="Pfam" id="PF04321">
    <property type="entry name" value="RmlD_sub_bind"/>
    <property type="match status" value="1"/>
</dbReference>
<proteinExistence type="inferred from homology"/>
<accession>A0A2H0UET0</accession>
<organism evidence="4 5">
    <name type="scientific">Candidatus Kaiserbacteria bacterium CG10_big_fil_rev_8_21_14_0_10_47_16</name>
    <dbReference type="NCBI Taxonomy" id="1974608"/>
    <lineage>
        <taxon>Bacteria</taxon>
        <taxon>Candidatus Kaiseribacteriota</taxon>
    </lineage>
</organism>
<sequence length="278" mass="30916">MNLIDFEKVLTIGAGGQVGSYVDFGLRPDSKTLDITNELQVEQYIQEHKPQVIIHLAAAADMARAEREPQYVYDINVRGTYNVARAARKVGAIMVYASSSRVFKGDKNGPYTETDTPEPETQYGQTKHIGELIVSQLVPRYIIARTAWVFGGGPERDNKFYGRVIKQLQSGKSEVVALNDVYGSPTYGKDYIQTIKTLLEEGRVGTYHIANAGVATRYDIAQVLATTMFPDATVQAVDRTYFPGATSLPANESIVSANCTLRDWREALAEYIEEEWMV</sequence>
<keyword evidence="2" id="KW-0521">NADP</keyword>
<gene>
    <name evidence="4" type="ORF">COU16_00125</name>
</gene>
<dbReference type="InterPro" id="IPR005913">
    <property type="entry name" value="dTDP_dehydrorham_reduct"/>
</dbReference>
<evidence type="ECO:0000259" key="3">
    <source>
        <dbReference type="Pfam" id="PF04321"/>
    </source>
</evidence>
<dbReference type="AlphaFoldDB" id="A0A2H0UET0"/>
<dbReference type="PANTHER" id="PTHR10491">
    <property type="entry name" value="DTDP-4-DEHYDRORHAMNOSE REDUCTASE"/>
    <property type="match status" value="1"/>
</dbReference>
<evidence type="ECO:0000313" key="4">
    <source>
        <dbReference type="EMBL" id="PIR84912.1"/>
    </source>
</evidence>
<keyword evidence="2" id="KW-0560">Oxidoreductase</keyword>
<dbReference type="Proteomes" id="UP000229344">
    <property type="component" value="Unassembled WGS sequence"/>
</dbReference>
<dbReference type="GO" id="GO:0019305">
    <property type="term" value="P:dTDP-rhamnose biosynthetic process"/>
    <property type="evidence" value="ECO:0007669"/>
    <property type="project" value="UniProtKB-UniPathway"/>
</dbReference>
<comment type="pathway">
    <text evidence="2">Carbohydrate biosynthesis; dTDP-L-rhamnose biosynthesis.</text>
</comment>
<comment type="similarity">
    <text evidence="1 2">Belongs to the dTDP-4-dehydrorhamnose reductase family.</text>
</comment>
<dbReference type="InterPro" id="IPR036291">
    <property type="entry name" value="NAD(P)-bd_dom_sf"/>
</dbReference>
<dbReference type="PANTHER" id="PTHR10491:SF4">
    <property type="entry name" value="METHIONINE ADENOSYLTRANSFERASE 2 SUBUNIT BETA"/>
    <property type="match status" value="1"/>
</dbReference>
<dbReference type="EMBL" id="PFBI01000001">
    <property type="protein sequence ID" value="PIR84912.1"/>
    <property type="molecule type" value="Genomic_DNA"/>
</dbReference>